<dbReference type="EMBL" id="UZAM01018242">
    <property type="protein sequence ID" value="VDP50004.1"/>
    <property type="molecule type" value="Genomic_DNA"/>
</dbReference>
<proteinExistence type="predicted"/>
<feature type="coiled-coil region" evidence="1">
    <location>
        <begin position="9"/>
        <end position="75"/>
    </location>
</feature>
<sequence length="110" mass="12895">MRRLFQAENLSLKEEKLRLECESDDLARDLVMSKIELRRNLDAAEDNIECLQNQVENLGRLCKDLQDDNRRLLDESERICSDISTRLEDQRKSAEEEKNAFMVCSFVVLS</sequence>
<keyword evidence="1" id="KW-0175">Coiled coil</keyword>
<accession>A0A183J9P5</accession>
<evidence type="ECO:0000313" key="2">
    <source>
        <dbReference type="EMBL" id="VDP50004.1"/>
    </source>
</evidence>
<protein>
    <submittedName>
        <fullName evidence="4">HAP1 N-terminal domain-containing protein</fullName>
    </submittedName>
</protein>
<reference evidence="4" key="1">
    <citation type="submission" date="2016-06" db="UniProtKB">
        <authorList>
            <consortium name="WormBaseParasite"/>
        </authorList>
    </citation>
    <scope>IDENTIFICATION</scope>
</reference>
<evidence type="ECO:0000313" key="4">
    <source>
        <dbReference type="WBParaSite" id="SBAD_0001300301-mRNA-1"/>
    </source>
</evidence>
<evidence type="ECO:0000256" key="1">
    <source>
        <dbReference type="SAM" id="Coils"/>
    </source>
</evidence>
<name>A0A183J9P5_9BILA</name>
<dbReference type="PANTHER" id="PTHR47728">
    <property type="entry name" value="RAB GTPASE-ACTIVATING PROTEIN 1-LIKE"/>
    <property type="match status" value="1"/>
</dbReference>
<organism evidence="4">
    <name type="scientific">Soboliphyme baturini</name>
    <dbReference type="NCBI Taxonomy" id="241478"/>
    <lineage>
        <taxon>Eukaryota</taxon>
        <taxon>Metazoa</taxon>
        <taxon>Ecdysozoa</taxon>
        <taxon>Nematoda</taxon>
        <taxon>Enoplea</taxon>
        <taxon>Dorylaimia</taxon>
        <taxon>Dioctophymatida</taxon>
        <taxon>Dioctophymatoidea</taxon>
        <taxon>Soboliphymatidae</taxon>
        <taxon>Soboliphyme</taxon>
    </lineage>
</organism>
<dbReference type="AlphaFoldDB" id="A0A183J9P5"/>
<dbReference type="Proteomes" id="UP000270296">
    <property type="component" value="Unassembled WGS sequence"/>
</dbReference>
<reference evidence="2 3" key="2">
    <citation type="submission" date="2018-11" db="EMBL/GenBank/DDBJ databases">
        <authorList>
            <consortium name="Pathogen Informatics"/>
        </authorList>
    </citation>
    <scope>NUCLEOTIDE SEQUENCE [LARGE SCALE GENOMIC DNA]</scope>
</reference>
<evidence type="ECO:0000313" key="3">
    <source>
        <dbReference type="Proteomes" id="UP000270296"/>
    </source>
</evidence>
<gene>
    <name evidence="2" type="ORF">SBAD_LOCUS12594</name>
</gene>
<dbReference type="OrthoDB" id="295078at2759"/>
<dbReference type="PANTHER" id="PTHR47728:SF1">
    <property type="entry name" value="RAB GTPASE ACTIVATING PROTEIN 1 LIKE"/>
    <property type="match status" value="1"/>
</dbReference>
<keyword evidence="3" id="KW-1185">Reference proteome</keyword>
<dbReference type="WBParaSite" id="SBAD_0001300301-mRNA-1">
    <property type="protein sequence ID" value="SBAD_0001300301-mRNA-1"/>
    <property type="gene ID" value="SBAD_0001300301"/>
</dbReference>